<evidence type="ECO:0000256" key="3">
    <source>
        <dbReference type="ARBA" id="ARBA00023163"/>
    </source>
</evidence>
<keyword evidence="3" id="KW-0804">Transcription</keyword>
<evidence type="ECO:0000313" key="5">
    <source>
        <dbReference type="EMBL" id="MFC6035490.1"/>
    </source>
</evidence>
<dbReference type="InterPro" id="IPR036388">
    <property type="entry name" value="WH-like_DNA-bd_sf"/>
</dbReference>
<dbReference type="InterPro" id="IPR000792">
    <property type="entry name" value="Tscrpt_reg_LuxR_C"/>
</dbReference>
<keyword evidence="6" id="KW-1185">Reference proteome</keyword>
<dbReference type="PRINTS" id="PR00038">
    <property type="entry name" value="HTHLUXR"/>
</dbReference>
<dbReference type="SMART" id="SM00421">
    <property type="entry name" value="HTH_LUXR"/>
    <property type="match status" value="1"/>
</dbReference>
<dbReference type="Gene3D" id="1.10.10.10">
    <property type="entry name" value="Winged helix-like DNA-binding domain superfamily/Winged helix DNA-binding domain"/>
    <property type="match status" value="1"/>
</dbReference>
<dbReference type="EMBL" id="JBHPON010000001">
    <property type="protein sequence ID" value="MFC6035490.1"/>
    <property type="molecule type" value="Genomic_DNA"/>
</dbReference>
<gene>
    <name evidence="5" type="ORF">ACFMB1_08055</name>
</gene>
<dbReference type="SUPFAM" id="SSF46894">
    <property type="entry name" value="C-terminal effector domain of the bipartite response regulators"/>
    <property type="match status" value="1"/>
</dbReference>
<feature type="domain" description="HTH luxR-type" evidence="4">
    <location>
        <begin position="51"/>
        <end position="116"/>
    </location>
</feature>
<evidence type="ECO:0000313" key="6">
    <source>
        <dbReference type="Proteomes" id="UP001596116"/>
    </source>
</evidence>
<dbReference type="PANTHER" id="PTHR44688:SF25">
    <property type="entry name" value="HTH LUXR-TYPE DOMAIN-CONTAINING PROTEIN"/>
    <property type="match status" value="1"/>
</dbReference>
<dbReference type="CDD" id="cd06170">
    <property type="entry name" value="LuxR_C_like"/>
    <property type="match status" value="1"/>
</dbReference>
<protein>
    <submittedName>
        <fullName evidence="5">Response regulator transcription factor</fullName>
    </submittedName>
</protein>
<keyword evidence="1" id="KW-0805">Transcription regulation</keyword>
<dbReference type="PROSITE" id="PS50043">
    <property type="entry name" value="HTH_LUXR_2"/>
    <property type="match status" value="1"/>
</dbReference>
<proteinExistence type="predicted"/>
<evidence type="ECO:0000256" key="2">
    <source>
        <dbReference type="ARBA" id="ARBA00023125"/>
    </source>
</evidence>
<dbReference type="Proteomes" id="UP001596116">
    <property type="component" value="Unassembled WGS sequence"/>
</dbReference>
<sequence length="120" mass="13413">MKNLIATANPQPVRFNESEYRLDDLIGRHGKDIHLASVLAYERLAAMPFEEKVHPKLLSNRERECLTWLCAGLRVVAIAEKLSISNSAVNLYINNAKNKLGAKTREQAVARALISSEITL</sequence>
<dbReference type="InterPro" id="IPR016032">
    <property type="entry name" value="Sig_transdc_resp-reg_C-effctor"/>
</dbReference>
<keyword evidence="2" id="KW-0238">DNA-binding</keyword>
<dbReference type="Pfam" id="PF00196">
    <property type="entry name" value="GerE"/>
    <property type="match status" value="1"/>
</dbReference>
<evidence type="ECO:0000256" key="1">
    <source>
        <dbReference type="ARBA" id="ARBA00023015"/>
    </source>
</evidence>
<dbReference type="RefSeq" id="WP_379879190.1">
    <property type="nucleotide sequence ID" value="NZ_JBHPON010000001.1"/>
</dbReference>
<reference evidence="5 6" key="1">
    <citation type="submission" date="2024-09" db="EMBL/GenBank/DDBJ databases">
        <authorList>
            <person name="Zhang Z.-H."/>
        </authorList>
    </citation>
    <scope>NUCLEOTIDE SEQUENCE [LARGE SCALE GENOMIC DNA]</scope>
    <source>
        <strain evidence="5 6">HHTR114</strain>
    </source>
</reference>
<evidence type="ECO:0000259" key="4">
    <source>
        <dbReference type="PROSITE" id="PS50043"/>
    </source>
</evidence>
<dbReference type="PANTHER" id="PTHR44688">
    <property type="entry name" value="DNA-BINDING TRANSCRIPTIONAL ACTIVATOR DEVR_DOSR"/>
    <property type="match status" value="1"/>
</dbReference>
<name>A0ABW1KVY9_9PROT</name>
<organism evidence="5 6">
    <name type="scientific">Hyphococcus aureus</name>
    <dbReference type="NCBI Taxonomy" id="2666033"/>
    <lineage>
        <taxon>Bacteria</taxon>
        <taxon>Pseudomonadati</taxon>
        <taxon>Pseudomonadota</taxon>
        <taxon>Alphaproteobacteria</taxon>
        <taxon>Parvularculales</taxon>
        <taxon>Parvularculaceae</taxon>
        <taxon>Hyphococcus</taxon>
    </lineage>
</organism>
<accession>A0ABW1KVY9</accession>
<comment type="caution">
    <text evidence="5">The sequence shown here is derived from an EMBL/GenBank/DDBJ whole genome shotgun (WGS) entry which is preliminary data.</text>
</comment>